<dbReference type="Gene3D" id="3.30.2180.10">
    <property type="entry name" value="ATP12-like"/>
    <property type="match status" value="1"/>
</dbReference>
<dbReference type="InterPro" id="IPR011419">
    <property type="entry name" value="ATP12_ATP_synth-F1-assembly"/>
</dbReference>
<evidence type="ECO:0000313" key="6">
    <source>
        <dbReference type="EMBL" id="KDN53234.1"/>
    </source>
</evidence>
<dbReference type="Pfam" id="PF07542">
    <property type="entry name" value="ATP12"/>
    <property type="match status" value="1"/>
</dbReference>
<dbReference type="EMBL" id="JMSN01000003">
    <property type="protein sequence ID" value="KDN53234.1"/>
    <property type="molecule type" value="Genomic_DNA"/>
</dbReference>
<dbReference type="GO" id="GO:0033615">
    <property type="term" value="P:mitochondrial proton-transporting ATP synthase complex assembly"/>
    <property type="evidence" value="ECO:0007669"/>
    <property type="project" value="TreeGrafter"/>
</dbReference>
<evidence type="ECO:0000313" key="7">
    <source>
        <dbReference type="Proteomes" id="UP000027361"/>
    </source>
</evidence>
<gene>
    <name evidence="6" type="ORF">K437DRAFT_253248</name>
</gene>
<organism evidence="6 7">
    <name type="scientific">Tilletiaria anomala (strain ATCC 24038 / CBS 436.72 / UBC 951)</name>
    <dbReference type="NCBI Taxonomy" id="1037660"/>
    <lineage>
        <taxon>Eukaryota</taxon>
        <taxon>Fungi</taxon>
        <taxon>Dikarya</taxon>
        <taxon>Basidiomycota</taxon>
        <taxon>Ustilaginomycotina</taxon>
        <taxon>Exobasidiomycetes</taxon>
        <taxon>Georgefischeriales</taxon>
        <taxon>Tilletiariaceae</taxon>
        <taxon>Tilletiaria</taxon>
    </lineage>
</organism>
<sequence length="343" mass="38168">MSTPAALRRCCCFSSLRTGRTGFVPTSVFSASDLPGQLSYAIRSRPRALQHRVFSQSCAALDRGTVTSKVSDDVTAKLKDSATSQAERSMRRFWKEVTVARNKGNNAQEQDEPLVVQLDSRSLKTPAGSLLKIPVDRPLLAALIAQEWDEQDRVLRPHALPLTSLAARALDGMASPSQREAVCKDLLRYLETDTICFHESKPPVLVRLQKEHWEPILAWVKERFGVEIKLYDGITISTAQDSATKQRLLEHISTLSPLQLAAFERAVMTSKSFLIALALVEGRLDVEGASRAAEVEVRSQIERWGEVEDTHDVDHHDVRRMLGSVAVVLARDQDHATIKHVCN</sequence>
<dbReference type="HOGENOM" id="CLU_047893_0_1_1"/>
<reference evidence="6 7" key="1">
    <citation type="submission" date="2014-05" db="EMBL/GenBank/DDBJ databases">
        <title>Draft genome sequence of a rare smut relative, Tilletiaria anomala UBC 951.</title>
        <authorList>
            <consortium name="DOE Joint Genome Institute"/>
            <person name="Toome M."/>
            <person name="Kuo A."/>
            <person name="Henrissat B."/>
            <person name="Lipzen A."/>
            <person name="Tritt A."/>
            <person name="Yoshinaga Y."/>
            <person name="Zane M."/>
            <person name="Barry K."/>
            <person name="Grigoriev I.V."/>
            <person name="Spatafora J.W."/>
            <person name="Aimea M.C."/>
        </authorList>
    </citation>
    <scope>NUCLEOTIDE SEQUENCE [LARGE SCALE GENOMIC DNA]</scope>
    <source>
        <strain evidence="6 7">UBC 951</strain>
    </source>
</reference>
<dbReference type="Proteomes" id="UP000027361">
    <property type="component" value="Unassembled WGS sequence"/>
</dbReference>
<dbReference type="InterPro" id="IPR042272">
    <property type="entry name" value="ATP12_ATP_synth-F1-assembly_N"/>
</dbReference>
<evidence type="ECO:0000256" key="3">
    <source>
        <dbReference type="ARBA" id="ARBA00022946"/>
    </source>
</evidence>
<name>A0A066WQE5_TILAU</name>
<comment type="caution">
    <text evidence="6">The sequence shown here is derived from an EMBL/GenBank/DDBJ whole genome shotgun (WGS) entry which is preliminary data.</text>
</comment>
<comment type="similarity">
    <text evidence="2">Belongs to the ATP12 family.</text>
</comment>
<dbReference type="PANTHER" id="PTHR21013:SF10">
    <property type="entry name" value="ATP SYNTHASE MITOCHONDRIAL F1 COMPLEX ASSEMBLY FACTOR 2"/>
    <property type="match status" value="1"/>
</dbReference>
<proteinExistence type="inferred from homology"/>
<accession>A0A066WQE5</accession>
<dbReference type="Gene3D" id="1.10.3580.10">
    <property type="entry name" value="ATP12 ATPase"/>
    <property type="match status" value="1"/>
</dbReference>
<dbReference type="RefSeq" id="XP_013246073.1">
    <property type="nucleotide sequence ID" value="XM_013390619.1"/>
</dbReference>
<keyword evidence="3" id="KW-0809">Transit peptide</keyword>
<dbReference type="OMA" id="WDPVLHW"/>
<dbReference type="AlphaFoldDB" id="A0A066WQE5"/>
<dbReference type="GO" id="GO:0005739">
    <property type="term" value="C:mitochondrion"/>
    <property type="evidence" value="ECO:0007669"/>
    <property type="project" value="UniProtKB-SubCell"/>
</dbReference>
<evidence type="ECO:0000256" key="2">
    <source>
        <dbReference type="ARBA" id="ARBA00008231"/>
    </source>
</evidence>
<dbReference type="SUPFAM" id="SSF160909">
    <property type="entry name" value="ATP12-like"/>
    <property type="match status" value="1"/>
</dbReference>
<comment type="subcellular location">
    <subcellularLocation>
        <location evidence="1">Mitochondrion</location>
    </subcellularLocation>
</comment>
<dbReference type="InterPro" id="IPR023335">
    <property type="entry name" value="ATP12_ortho_dom_sf"/>
</dbReference>
<dbReference type="GeneID" id="25263517"/>
<evidence type="ECO:0000256" key="1">
    <source>
        <dbReference type="ARBA" id="ARBA00004173"/>
    </source>
</evidence>
<dbReference type="FunCoup" id="A0A066WQE5">
    <property type="interactions" value="284"/>
</dbReference>
<dbReference type="OrthoDB" id="5673at2759"/>
<keyword evidence="4" id="KW-0496">Mitochondrion</keyword>
<dbReference type="InParanoid" id="A0A066WQE5"/>
<keyword evidence="7" id="KW-1185">Reference proteome</keyword>
<protein>
    <submittedName>
        <fullName evidence="6">ATP12-domain-containing protein</fullName>
    </submittedName>
</protein>
<dbReference type="PANTHER" id="PTHR21013">
    <property type="entry name" value="ATP SYNTHASE MITOCHONDRIAL F1 COMPLEX ASSEMBLY FACTOR 2/ATP12 PROTEIN, MITOCHONDRIAL PRECURSOR"/>
    <property type="match status" value="1"/>
</dbReference>
<evidence type="ECO:0000256" key="5">
    <source>
        <dbReference type="ARBA" id="ARBA00023186"/>
    </source>
</evidence>
<keyword evidence="5" id="KW-0143">Chaperone</keyword>
<dbReference type="STRING" id="1037660.A0A066WQE5"/>
<evidence type="ECO:0000256" key="4">
    <source>
        <dbReference type="ARBA" id="ARBA00023128"/>
    </source>
</evidence>